<accession>A0A7D3UV76</accession>
<evidence type="ECO:0000313" key="1">
    <source>
        <dbReference type="EMBL" id="QKF94651.1"/>
    </source>
</evidence>
<name>A0A7D3UV76_9VIRU</name>
<protein>
    <submittedName>
        <fullName evidence="1">Uncharacterized protein</fullName>
    </submittedName>
</protein>
<reference evidence="1 2" key="1">
    <citation type="submission" date="2020-04" db="EMBL/GenBank/DDBJ databases">
        <title>Advantages and limits of metagenomic assembly and binning of a giant virus.</title>
        <authorList>
            <person name="Schulz F."/>
            <person name="Andreani J."/>
            <person name="Francis R."/>
            <person name="Boudjemaa H."/>
            <person name="Bou Khalil J.Y."/>
            <person name="Lee J."/>
            <person name="La Scola B."/>
            <person name="Woyke T."/>
        </authorList>
    </citation>
    <scope>NUCLEOTIDE SEQUENCE [LARGE SCALE GENOMIC DNA]</scope>
    <source>
        <strain evidence="1 2">FV1/VV64</strain>
    </source>
</reference>
<sequence length="97" mass="11394">MSYPVSITEEYVKSRINNWYINIWENKIYGDLKLFGVPGDYFRGGYIVSYVDNYVLAKIDCRLYALVLGNISEEKVAKYQLYKDYLNTKVSKPFIVL</sequence>
<dbReference type="EMBL" id="MT418680">
    <property type="protein sequence ID" value="QKF94651.1"/>
    <property type="molecule type" value="Genomic_DNA"/>
</dbReference>
<gene>
    <name evidence="1" type="ORF">Fadolivirus_1_1193</name>
</gene>
<keyword evidence="2" id="KW-1185">Reference proteome</keyword>
<organism evidence="1 2">
    <name type="scientific">Fadolivirus FV1/VV64</name>
    <dbReference type="NCBI Taxonomy" id="3070911"/>
    <lineage>
        <taxon>Viruses</taxon>
        <taxon>Varidnaviria</taxon>
        <taxon>Bamfordvirae</taxon>
        <taxon>Nucleocytoviricota</taxon>
        <taxon>Megaviricetes</taxon>
        <taxon>Imitervirales</taxon>
        <taxon>Mimiviridae</taxon>
        <taxon>Klosneuvirinae</taxon>
        <taxon>Fadolivirus</taxon>
        <taxon>Fadolivirus algeromassiliense</taxon>
    </lineage>
</organism>
<dbReference type="Proteomes" id="UP001162001">
    <property type="component" value="Segment"/>
</dbReference>
<evidence type="ECO:0000313" key="2">
    <source>
        <dbReference type="Proteomes" id="UP001162001"/>
    </source>
</evidence>
<proteinExistence type="predicted"/>